<dbReference type="GO" id="GO:0032454">
    <property type="term" value="F:histone H3K9 demethylase activity"/>
    <property type="evidence" value="ECO:0007669"/>
    <property type="project" value="InterPro"/>
</dbReference>
<proteinExistence type="inferred from homology"/>
<dbReference type="STRING" id="4615.A0A199VTQ5"/>
<gene>
    <name evidence="5" type="ORF">ACMD2_05965</name>
</gene>
<dbReference type="AlphaFoldDB" id="A0A199VTQ5"/>
<evidence type="ECO:0000256" key="4">
    <source>
        <dbReference type="ARBA" id="ARBA00023242"/>
    </source>
</evidence>
<dbReference type="GO" id="GO:0031490">
    <property type="term" value="F:chromatin DNA binding"/>
    <property type="evidence" value="ECO:0007669"/>
    <property type="project" value="TreeGrafter"/>
</dbReference>
<evidence type="ECO:0000313" key="5">
    <source>
        <dbReference type="EMBL" id="OAY80075.1"/>
    </source>
</evidence>
<dbReference type="GO" id="GO:0000118">
    <property type="term" value="C:histone deacetylase complex"/>
    <property type="evidence" value="ECO:0007669"/>
    <property type="project" value="TreeGrafter"/>
</dbReference>
<dbReference type="EMBL" id="LSRQ01000954">
    <property type="protein sequence ID" value="OAY80075.1"/>
    <property type="molecule type" value="Genomic_DNA"/>
</dbReference>
<dbReference type="GO" id="GO:0003712">
    <property type="term" value="F:transcription coregulator activity"/>
    <property type="evidence" value="ECO:0007669"/>
    <property type="project" value="TreeGrafter"/>
</dbReference>
<comment type="subcellular location">
    <subcellularLocation>
        <location evidence="1">Nucleus</location>
    </subcellularLocation>
</comment>
<name>A0A199VTQ5_ANACO</name>
<feature type="non-terminal residue" evidence="5">
    <location>
        <position position="1"/>
    </location>
</feature>
<dbReference type="GO" id="GO:0046872">
    <property type="term" value="F:metal ion binding"/>
    <property type="evidence" value="ECO:0007669"/>
    <property type="project" value="UniProtKB-KW"/>
</dbReference>
<dbReference type="InterPro" id="IPR045109">
    <property type="entry name" value="LSDs-like"/>
</dbReference>
<sequence length="244" mass="27514">SAEIPLEEIRKVCPAYRGKCYCRICLRGDNLIKPKVQEIPDIDKLRYLHRITAQTYVEQCSEIGMETRINGPKVDIPRAKVNADERMCWGSVFIEIFFPAVISAKSLLEGGFIELQVPERSKDIDTVITRVEQHAKRTNNKSLSWIADENTIDFAHLFPAWKAKNDGSIPWGADAVNWIGKLVKNTEEMVKGCKVRDLDYSDRCSSCKGVRNLESKDSSDLVFSGALTEKEAATTPCTAQCYMM</sequence>
<accession>A0A199VTQ5</accession>
<dbReference type="Proteomes" id="UP000092600">
    <property type="component" value="Unassembled WGS sequence"/>
</dbReference>
<comment type="similarity">
    <text evidence="2">Belongs to the JARID1 histone demethylase family.</text>
</comment>
<comment type="caution">
    <text evidence="5">The sequence shown here is derived from an EMBL/GenBank/DDBJ whole genome shotgun (WGS) entry which is preliminary data.</text>
</comment>
<protein>
    <submittedName>
        <fullName evidence="5">Uncharacterized protein</fullName>
    </submittedName>
</protein>
<keyword evidence="4" id="KW-0539">Nucleus</keyword>
<reference evidence="5 6" key="1">
    <citation type="journal article" date="2016" name="DNA Res.">
        <title>The draft genome of MD-2 pineapple using hybrid error correction of long reads.</title>
        <authorList>
            <person name="Redwan R.M."/>
            <person name="Saidin A."/>
            <person name="Kumar S.V."/>
        </authorList>
    </citation>
    <scope>NUCLEOTIDE SEQUENCE [LARGE SCALE GENOMIC DNA]</scope>
    <source>
        <strain evidence="6">cv. MD2</strain>
        <tissue evidence="5">Leaf</tissue>
    </source>
</reference>
<evidence type="ECO:0000313" key="6">
    <source>
        <dbReference type="Proteomes" id="UP000092600"/>
    </source>
</evidence>
<dbReference type="PANTHER" id="PTHR12549">
    <property type="entry name" value="JMJC DOMAIN-CONTAINING HISTONE DEMETHYLATION PROTEIN"/>
    <property type="match status" value="1"/>
</dbReference>
<keyword evidence="3" id="KW-0479">Metal-binding</keyword>
<evidence type="ECO:0000256" key="3">
    <source>
        <dbReference type="ARBA" id="ARBA00022723"/>
    </source>
</evidence>
<dbReference type="GO" id="GO:0000785">
    <property type="term" value="C:chromatin"/>
    <property type="evidence" value="ECO:0007669"/>
    <property type="project" value="TreeGrafter"/>
</dbReference>
<dbReference type="GO" id="GO:0006357">
    <property type="term" value="P:regulation of transcription by RNA polymerase II"/>
    <property type="evidence" value="ECO:0007669"/>
    <property type="project" value="TreeGrafter"/>
</dbReference>
<organism evidence="5 6">
    <name type="scientific">Ananas comosus</name>
    <name type="common">Pineapple</name>
    <name type="synonym">Ananas ananas</name>
    <dbReference type="NCBI Taxonomy" id="4615"/>
    <lineage>
        <taxon>Eukaryota</taxon>
        <taxon>Viridiplantae</taxon>
        <taxon>Streptophyta</taxon>
        <taxon>Embryophyta</taxon>
        <taxon>Tracheophyta</taxon>
        <taxon>Spermatophyta</taxon>
        <taxon>Magnoliopsida</taxon>
        <taxon>Liliopsida</taxon>
        <taxon>Poales</taxon>
        <taxon>Bromeliaceae</taxon>
        <taxon>Bromelioideae</taxon>
        <taxon>Ananas</taxon>
    </lineage>
</organism>
<evidence type="ECO:0000256" key="1">
    <source>
        <dbReference type="ARBA" id="ARBA00004123"/>
    </source>
</evidence>
<dbReference type="PANTHER" id="PTHR12549:SF17">
    <property type="entry name" value="E3 UBIQUITIN-PROTEIN LIGASE JMJ24"/>
    <property type="match status" value="1"/>
</dbReference>
<evidence type="ECO:0000256" key="2">
    <source>
        <dbReference type="ARBA" id="ARBA00006801"/>
    </source>
</evidence>
<feature type="non-terminal residue" evidence="5">
    <location>
        <position position="244"/>
    </location>
</feature>